<organism evidence="3 4">
    <name type="scientific">Melipona quadrifasciata</name>
    <dbReference type="NCBI Taxonomy" id="166423"/>
    <lineage>
        <taxon>Eukaryota</taxon>
        <taxon>Metazoa</taxon>
        <taxon>Ecdysozoa</taxon>
        <taxon>Arthropoda</taxon>
        <taxon>Hexapoda</taxon>
        <taxon>Insecta</taxon>
        <taxon>Pterygota</taxon>
        <taxon>Neoptera</taxon>
        <taxon>Endopterygota</taxon>
        <taxon>Hymenoptera</taxon>
        <taxon>Apocrita</taxon>
        <taxon>Aculeata</taxon>
        <taxon>Apoidea</taxon>
        <taxon>Anthophila</taxon>
        <taxon>Apidae</taxon>
        <taxon>Melipona</taxon>
    </lineage>
</organism>
<proteinExistence type="predicted"/>
<keyword evidence="1" id="KW-0812">Transmembrane</keyword>
<evidence type="ECO:0000313" key="3">
    <source>
        <dbReference type="EMBL" id="KOX73562.1"/>
    </source>
</evidence>
<dbReference type="OrthoDB" id="6372754at2759"/>
<keyword evidence="2" id="KW-0732">Signal</keyword>
<feature type="chain" id="PRO_5005844953" evidence="2">
    <location>
        <begin position="24"/>
        <end position="479"/>
    </location>
</feature>
<name>A0A0N0BFM8_9HYME</name>
<reference evidence="3 4" key="1">
    <citation type="submission" date="2015-07" db="EMBL/GenBank/DDBJ databases">
        <title>The genome of Melipona quadrifasciata.</title>
        <authorList>
            <person name="Pan H."/>
            <person name="Kapheim K."/>
        </authorList>
    </citation>
    <scope>NUCLEOTIDE SEQUENCE [LARGE SCALE GENOMIC DNA]</scope>
    <source>
        <strain evidence="3">0111107301</strain>
        <tissue evidence="3">Whole body</tissue>
    </source>
</reference>
<evidence type="ECO:0000256" key="1">
    <source>
        <dbReference type="SAM" id="Phobius"/>
    </source>
</evidence>
<dbReference type="EMBL" id="KQ435796">
    <property type="protein sequence ID" value="KOX73562.1"/>
    <property type="molecule type" value="Genomic_DNA"/>
</dbReference>
<feature type="transmembrane region" description="Helical" evidence="1">
    <location>
        <begin position="363"/>
        <end position="385"/>
    </location>
</feature>
<gene>
    <name evidence="3" type="ORF">WN51_01335</name>
</gene>
<keyword evidence="1" id="KW-1133">Transmembrane helix</keyword>
<evidence type="ECO:0000313" key="4">
    <source>
        <dbReference type="Proteomes" id="UP000053105"/>
    </source>
</evidence>
<feature type="signal peptide" evidence="2">
    <location>
        <begin position="1"/>
        <end position="23"/>
    </location>
</feature>
<accession>A0A0N0BFM8</accession>
<dbReference type="Proteomes" id="UP000053105">
    <property type="component" value="Unassembled WGS sequence"/>
</dbReference>
<evidence type="ECO:0000256" key="2">
    <source>
        <dbReference type="SAM" id="SignalP"/>
    </source>
</evidence>
<protein>
    <submittedName>
        <fullName evidence="3">Uncharacterized protein</fullName>
    </submittedName>
</protein>
<dbReference type="AlphaFoldDB" id="A0A0N0BFM8"/>
<keyword evidence="1" id="KW-0472">Membrane</keyword>
<sequence length="479" mass="54195">MNKQTSTIKLVFFISLLFTRLSSIHTKDLTKPKNVTPNDDVKPVEEFIEESSSTEDQFSLESATTTESTTTIETYHKLTLSVNAKKNISREFRPSLHLGVVSQFRANVKEEKFLSEIKESRISASPFNALRHFNFDNGVNPGKYHEHLKDFQIVFQPAVKTVQTLQTPRPVNQENIHQNLYETAVGSTEENKKDGPQQSGYIKFQDDALDASKIPYSSSKDQTFHQQVSNSVVDNSGTHDLVDQQIYQNLEKPVFEQETSIIWGKPSKFHGEPQRGSKLNVNPLKTLHFPIVYDHQDQHSNLQDFDLSNKPNNGVVFVQESSFTRTRKYPYPYQSHAGYNHAEFVDDKRSSILKRRVSPWKKIFHLIGAILPLGLLIAALTPNVVKVDNTTQPNIVLSKWRVADLPVEHKQARVTDPLNDCEERSICGMILAGGDAGSTVLQNILWNLATRTTTTMAKESGLHEVFEAVKKRDCTSVLC</sequence>
<keyword evidence="4" id="KW-1185">Reference proteome</keyword>